<accession>A0A2T4ANP8</accession>
<evidence type="ECO:0000256" key="1">
    <source>
        <dbReference type="SAM" id="MobiDB-lite"/>
    </source>
</evidence>
<keyword evidence="2" id="KW-1133">Transmembrane helix</keyword>
<keyword evidence="2" id="KW-0812">Transmembrane</keyword>
<feature type="compositionally biased region" description="Polar residues" evidence="1">
    <location>
        <begin position="82"/>
        <end position="101"/>
    </location>
</feature>
<keyword evidence="2" id="KW-0472">Membrane</keyword>
<evidence type="ECO:0000313" key="4">
    <source>
        <dbReference type="Proteomes" id="UP000241690"/>
    </source>
</evidence>
<evidence type="ECO:0000313" key="3">
    <source>
        <dbReference type="EMBL" id="PTB58689.1"/>
    </source>
</evidence>
<dbReference type="GeneID" id="36622600"/>
<dbReference type="AlphaFoldDB" id="A0A2T4ANP8"/>
<dbReference type="EMBL" id="KZ679676">
    <property type="protein sequence ID" value="PTB58689.1"/>
    <property type="molecule type" value="Genomic_DNA"/>
</dbReference>
<evidence type="ECO:0000256" key="2">
    <source>
        <dbReference type="SAM" id="Phobius"/>
    </source>
</evidence>
<gene>
    <name evidence="3" type="ORF">M431DRAFT_283999</name>
</gene>
<feature type="region of interest" description="Disordered" evidence="1">
    <location>
        <begin position="77"/>
        <end position="101"/>
    </location>
</feature>
<protein>
    <submittedName>
        <fullName evidence="3">Uncharacterized protein</fullName>
    </submittedName>
</protein>
<keyword evidence="4" id="KW-1185">Reference proteome</keyword>
<feature type="transmembrane region" description="Helical" evidence="2">
    <location>
        <begin position="6"/>
        <end position="27"/>
    </location>
</feature>
<proteinExistence type="predicted"/>
<sequence length="101" mass="11193">MGGIVFWFGSWFGMCSVYAPGELIVWFRRRGSFHQLSHLPFNSIHFHWLFSLCSSNMYIYTAAQLLHTAAAVIGAQPRPPSSGYSTSKAPTAQPVVSLQGQ</sequence>
<dbReference type="RefSeq" id="XP_024778366.1">
    <property type="nucleotide sequence ID" value="XM_024914035.1"/>
</dbReference>
<name>A0A2T4ANP8_TRIHA</name>
<organism evidence="3 4">
    <name type="scientific">Trichoderma harzianum CBS 226.95</name>
    <dbReference type="NCBI Taxonomy" id="983964"/>
    <lineage>
        <taxon>Eukaryota</taxon>
        <taxon>Fungi</taxon>
        <taxon>Dikarya</taxon>
        <taxon>Ascomycota</taxon>
        <taxon>Pezizomycotina</taxon>
        <taxon>Sordariomycetes</taxon>
        <taxon>Hypocreomycetidae</taxon>
        <taxon>Hypocreales</taxon>
        <taxon>Hypocreaceae</taxon>
        <taxon>Trichoderma</taxon>
    </lineage>
</organism>
<dbReference type="Proteomes" id="UP000241690">
    <property type="component" value="Unassembled WGS sequence"/>
</dbReference>
<reference evidence="3 4" key="1">
    <citation type="submission" date="2016-07" db="EMBL/GenBank/DDBJ databases">
        <title>Multiple horizontal gene transfer events from other fungi enriched the ability of initially mycotrophic Trichoderma (Ascomycota) to feed on dead plant biomass.</title>
        <authorList>
            <consortium name="DOE Joint Genome Institute"/>
            <person name="Aerts A."/>
            <person name="Atanasova L."/>
            <person name="Chenthamara K."/>
            <person name="Zhang J."/>
            <person name="Grujic M."/>
            <person name="Henrissat B."/>
            <person name="Kuo A."/>
            <person name="Salamov A."/>
            <person name="Lipzen A."/>
            <person name="Labutti K."/>
            <person name="Barry K."/>
            <person name="Miao Y."/>
            <person name="Rahimi M.J."/>
            <person name="Shen Q."/>
            <person name="Grigoriev I.V."/>
            <person name="Kubicek C.P."/>
            <person name="Druzhinina I.S."/>
        </authorList>
    </citation>
    <scope>NUCLEOTIDE SEQUENCE [LARGE SCALE GENOMIC DNA]</scope>
    <source>
        <strain evidence="3 4">CBS 226.95</strain>
    </source>
</reference>